<dbReference type="InterPro" id="IPR017981">
    <property type="entry name" value="GPCR_2-like_7TM"/>
</dbReference>
<dbReference type="InterPro" id="IPR046338">
    <property type="entry name" value="GAIN_dom_sf"/>
</dbReference>
<protein>
    <submittedName>
        <fullName evidence="12">Uncharacterized protein LOC109479673</fullName>
    </submittedName>
</protein>
<evidence type="ECO:0000256" key="7">
    <source>
        <dbReference type="SAM" id="Phobius"/>
    </source>
</evidence>
<dbReference type="GeneID" id="109479673"/>
<reference evidence="12" key="1">
    <citation type="submission" date="2025-08" db="UniProtKB">
        <authorList>
            <consortium name="RefSeq"/>
        </authorList>
    </citation>
    <scope>IDENTIFICATION</scope>
    <source>
        <tissue evidence="12">Gonad</tissue>
    </source>
</reference>
<dbReference type="SMART" id="SM00303">
    <property type="entry name" value="GPS"/>
    <property type="match status" value="1"/>
</dbReference>
<dbReference type="InterPro" id="IPR052065">
    <property type="entry name" value="Compl_asym_regulator"/>
</dbReference>
<dbReference type="SMART" id="SM00209">
    <property type="entry name" value="TSP1"/>
    <property type="match status" value="6"/>
</dbReference>
<dbReference type="OrthoDB" id="446173at2759"/>
<evidence type="ECO:0000313" key="11">
    <source>
        <dbReference type="Proteomes" id="UP000515135"/>
    </source>
</evidence>
<feature type="transmembrane region" description="Helical" evidence="7">
    <location>
        <begin position="175"/>
        <end position="193"/>
    </location>
</feature>
<dbReference type="SUPFAM" id="SSF49265">
    <property type="entry name" value="Fibronectin type III"/>
    <property type="match status" value="3"/>
</dbReference>
<dbReference type="PROSITE" id="PS50853">
    <property type="entry name" value="FN3"/>
    <property type="match status" value="2"/>
</dbReference>
<keyword evidence="2 7" id="KW-0812">Transmembrane</keyword>
<dbReference type="FunFam" id="2.20.100.10:FF:000001">
    <property type="entry name" value="semaphorin-5A isoform X1"/>
    <property type="match status" value="4"/>
</dbReference>
<organism evidence="11 12">
    <name type="scientific">Branchiostoma belcheri</name>
    <name type="common">Amphioxus</name>
    <dbReference type="NCBI Taxonomy" id="7741"/>
    <lineage>
        <taxon>Eukaryota</taxon>
        <taxon>Metazoa</taxon>
        <taxon>Chordata</taxon>
        <taxon>Cephalochordata</taxon>
        <taxon>Leptocardii</taxon>
        <taxon>Amphioxiformes</taxon>
        <taxon>Branchiostomatidae</taxon>
        <taxon>Branchiostoma</taxon>
    </lineage>
</organism>
<dbReference type="InterPro" id="IPR000832">
    <property type="entry name" value="GPCR_2_secretin-like"/>
</dbReference>
<feature type="transmembrane region" description="Helical" evidence="7">
    <location>
        <begin position="2018"/>
        <end position="2038"/>
    </location>
</feature>
<keyword evidence="3" id="KW-0677">Repeat</keyword>
<keyword evidence="5 7" id="KW-0472">Membrane</keyword>
<evidence type="ECO:0000313" key="12">
    <source>
        <dbReference type="RefSeq" id="XP_019637220.1"/>
    </source>
</evidence>
<dbReference type="InterPro" id="IPR000203">
    <property type="entry name" value="GPS"/>
</dbReference>
<dbReference type="InterPro" id="IPR036383">
    <property type="entry name" value="TSP1_rpt_sf"/>
</dbReference>
<feature type="transmembrane region" description="Helical" evidence="7">
    <location>
        <begin position="1934"/>
        <end position="1954"/>
    </location>
</feature>
<keyword evidence="11" id="KW-1185">Reference proteome</keyword>
<dbReference type="PROSITE" id="PS50092">
    <property type="entry name" value="TSP1"/>
    <property type="match status" value="6"/>
</dbReference>
<evidence type="ECO:0000256" key="1">
    <source>
        <dbReference type="ARBA" id="ARBA00004141"/>
    </source>
</evidence>
<dbReference type="GO" id="GO:0007166">
    <property type="term" value="P:cell surface receptor signaling pathway"/>
    <property type="evidence" value="ECO:0007669"/>
    <property type="project" value="InterPro"/>
</dbReference>
<dbReference type="InterPro" id="IPR057244">
    <property type="entry name" value="GAIN_B"/>
</dbReference>
<sequence>MSSCRDEEDARPILGSINASDRDFTSGSVPSFNQSELEELKGLVNHLDRTLTTLRHRLTSQHGVTFQSGSNPSRTCSESSSSQIVAWWTKWSSPCIERITKHLLIITLLWQSLYVGILSLIDLAHPAENNDIFIAGIVIMITFQLVNLVLVIYTSVKLTQQLYEHKASASFLGQSYLSTVLLFAGLYTCIYRLEPKSWRAVHDDDAQTPELVVVLFIKMFFFSMSTGTLCGASDIVPLEWFNYLLVSVQMLLSFVYFASIFTMASGMPTGHSPVIMDLQVDSVALTGELDRVGRPRSHSLATSYARGYRLPDNAGTEFLLAFPHGSGGVHKALIRATSYLDTTVQIFRLNDQQIESNITLSSADLVHEETLTGSSELEVFRSGRTGQFLSRLIKSNDEITVYGMTSGDGYMALPTDVLGKEYYVASYQGNTDRSRSRVVIIGVHDRTMVRITLTGDVDFQGAQDHPESRRYSSGEDILLELHRMETIISDQPIAVLSGTNGAVVGSGNAGFLVEYLPPVYTWGKTFVVKPLNGGPDKVRVIASQPTDWSKDSVRMGQISAGSFVSVDVNGVTVIETDKPVMVVQYVSGRGGLAPAMTVIPPVEQYTSDYGLAAANGWSNKATLTVNTAEESRVKKDITTAVTGWSQRSGYSAKTESISPGDLTYQHIDLHGAFGVVQYGTAGDKAYSYPGGQRFAPINPCIVSADDGVHADGLDNDCDGLVDEGGPEDHAYSPLAPDVYVDRHSTTELDFSWRGFRMPRVAKFKREFGEAGMAPTVVIDDVERIIKSVESNNLLPGRKYQFKVIAVDVSEVESEAAIVVFPTDPKPPNDLLLLSITHNSISLDWNPPVVGGVTSYEVTYTSVAEDGGQTFTTSVPGHRTSATISGLQPMTEYRFTVTSVFFGVASERTSQEVAVTKLEPPINMHVEAASTTSNSITISQDKVSGSTPPLTKALQYATYEVSYGNYTRDALPKPGEGATPYRPFTPPSFEATGLVAGANYVLYVRSNFGGNSSEPVILRESTFPNPPADLRVVSSGTTYIELAWDRPTSGNLEGYVVTHGIVGRPTSKQSEIITDTRLTLNGLSVEHEYEIAVSVYSNGKESQAVTVTRRPSVVHVWSTWSAYSPCSQSCGDGVRTRTRLCHHVDGSPSIECDGAAGRALQTKQIACDLDHCPVHGGWSSWEGWGACSQSCGAAVQQRVRSCSHPVPVFGGKRCPGSHLQERQCHQDPCAADGEWSDWGEYSECTLTCGRGTQQRTRTCLGQAGTGAACEGPATETRRCNEMPCPADGRWSEWGEWGQCSVSCGGGITNRTRACDNPVPSWGGRDCEGNDTEIQSCGLDPCPGEVYWSTWSDFSTCAATCGNTTHSRTRACMNGTTVVAESVCNGTAADTVDWERCTNNPCPVSGNWGAWMEWSRCTQRCGGGTRQRTRVCNNPAPEYAGRRCEGDSDGRGIQTMTGPCNERLCYGMPKCGTTRGRCGVVWKEVRAEEIQRIPCAEQDGVFATRKCGRYGHWEEEDFTRCTSSAMEKIYAKLSQVDGRMMAVTDIDQELKRLLADPGCLYAGDLLKAKRALTSLIRMKPLLYADGSRARREQYIDDMLEIASLLYGRPYFDQWADIQGTVGIQEVTNITDILEELCDTVLEYMKNTREELVLARSSNIDMELEMYKTYRREPFSFPQHTEDTRVILPKSLVASAIPGRQEVPVCAFDHRSLHHLLDHLAERNNKHMTTRYHHERELNSKVVTATILPAPPPPLATKVEIHFRHRWRGQDPLCVFIDEDDPYSIYNPSGCSVAETDDYSTVCKCNHFSSYALLSKHYVETVINEAWISSLPLAGSIICLISTCLAFMSHLFLRTYLSNRCLVAEKFLVILLMASAIFVSGVNGTFLPGSHKIFIFMDTCQFKAVVLHYLFLATFSWLMVGAVQLYMDCIKAAPWWLLYHVIGWIIPLFIQAITIPWKSDVFLASNYCWVSWEQGLHWSLFIPEIVLCLITVVIISLSVYVEDQQALLEPEKYTERMHTYIWRNILQLPLFVLSWTLGLVAMETENYATQVFFGLSLIFLGLFVAVVYIIQNREVCLSIYV</sequence>
<feature type="transmembrane region" description="Helical" evidence="7">
    <location>
        <begin position="103"/>
        <end position="121"/>
    </location>
</feature>
<dbReference type="Gene3D" id="1.20.1070.10">
    <property type="entry name" value="Rhodopsin 7-helix transmembrane proteins"/>
    <property type="match status" value="1"/>
</dbReference>
<dbReference type="SUPFAM" id="SSF82895">
    <property type="entry name" value="TSP-1 type 1 repeat"/>
    <property type="match status" value="6"/>
</dbReference>
<gene>
    <name evidence="12" type="primary">LOC109479673</name>
</gene>
<evidence type="ECO:0000259" key="8">
    <source>
        <dbReference type="PROSITE" id="PS50221"/>
    </source>
</evidence>
<feature type="transmembrane region" description="Helical" evidence="7">
    <location>
        <begin position="213"/>
        <end position="231"/>
    </location>
</feature>
<feature type="transmembrane region" description="Helical" evidence="7">
    <location>
        <begin position="2044"/>
        <end position="2067"/>
    </location>
</feature>
<dbReference type="GO" id="GO:0004930">
    <property type="term" value="F:G protein-coupled receptor activity"/>
    <property type="evidence" value="ECO:0007669"/>
    <property type="project" value="InterPro"/>
</dbReference>
<feature type="domain" description="G-protein coupled receptors family 2 profile 2" evidence="9">
    <location>
        <begin position="1825"/>
        <end position="2069"/>
    </location>
</feature>
<name>A0A6P4Z736_BRABE</name>
<dbReference type="Pfam" id="PF00090">
    <property type="entry name" value="TSP_1"/>
    <property type="match status" value="6"/>
</dbReference>
<dbReference type="Gene3D" id="2.20.100.10">
    <property type="entry name" value="Thrombospondin type-1 (TSP1) repeat"/>
    <property type="match status" value="6"/>
</dbReference>
<dbReference type="GO" id="GO:0005886">
    <property type="term" value="C:plasma membrane"/>
    <property type="evidence" value="ECO:0007669"/>
    <property type="project" value="UniProtKB-SubCell"/>
</dbReference>
<dbReference type="PROSITE" id="PS50221">
    <property type="entry name" value="GAIN_B"/>
    <property type="match status" value="1"/>
</dbReference>
<evidence type="ECO:0000259" key="9">
    <source>
        <dbReference type="PROSITE" id="PS50261"/>
    </source>
</evidence>
<dbReference type="InterPro" id="IPR035234">
    <property type="entry name" value="IgGFc-bd_N"/>
</dbReference>
<dbReference type="PANTHER" id="PTHR22906">
    <property type="entry name" value="PROPERDIN"/>
    <property type="match status" value="1"/>
</dbReference>
<keyword evidence="4 7" id="KW-1133">Transmembrane helix</keyword>
<dbReference type="PROSITE" id="PS50261">
    <property type="entry name" value="G_PROTEIN_RECEP_F2_4"/>
    <property type="match status" value="1"/>
</dbReference>
<dbReference type="SMART" id="SM00060">
    <property type="entry name" value="FN3"/>
    <property type="match status" value="4"/>
</dbReference>
<dbReference type="Pfam" id="PF00041">
    <property type="entry name" value="fn3"/>
    <property type="match status" value="2"/>
</dbReference>
<dbReference type="Pfam" id="PF17517">
    <property type="entry name" value="IgGFc_binding"/>
    <property type="match status" value="1"/>
</dbReference>
<dbReference type="InterPro" id="IPR000884">
    <property type="entry name" value="TSP1_rpt"/>
</dbReference>
<proteinExistence type="predicted"/>
<feature type="domain" description="Fibronectin type-III" evidence="10">
    <location>
        <begin position="826"/>
        <end position="920"/>
    </location>
</feature>
<feature type="transmembrane region" description="Helical" evidence="7">
    <location>
        <begin position="1903"/>
        <end position="1922"/>
    </location>
</feature>
<feature type="transmembrane region" description="Helical" evidence="7">
    <location>
        <begin position="133"/>
        <end position="154"/>
    </location>
</feature>
<dbReference type="CDD" id="cd00063">
    <property type="entry name" value="FN3"/>
    <property type="match status" value="3"/>
</dbReference>
<accession>A0A6P4Z736</accession>
<feature type="transmembrane region" description="Helical" evidence="7">
    <location>
        <begin position="243"/>
        <end position="264"/>
    </location>
</feature>
<feature type="domain" description="GAIN-B" evidence="8">
    <location>
        <begin position="1647"/>
        <end position="1818"/>
    </location>
</feature>
<keyword evidence="6" id="KW-1015">Disulfide bond</keyword>
<dbReference type="InterPro" id="IPR013783">
    <property type="entry name" value="Ig-like_fold"/>
</dbReference>
<dbReference type="Gene3D" id="2.60.220.50">
    <property type="match status" value="1"/>
</dbReference>
<evidence type="ECO:0000256" key="2">
    <source>
        <dbReference type="ARBA" id="ARBA00022692"/>
    </source>
</evidence>
<dbReference type="InterPro" id="IPR003961">
    <property type="entry name" value="FN3_dom"/>
</dbReference>
<feature type="transmembrane region" description="Helical" evidence="7">
    <location>
        <begin position="1823"/>
        <end position="1844"/>
    </location>
</feature>
<dbReference type="Gene3D" id="2.60.40.10">
    <property type="entry name" value="Immunoglobulins"/>
    <property type="match status" value="2"/>
</dbReference>
<dbReference type="Pfam" id="PF01825">
    <property type="entry name" value="GPS"/>
    <property type="match status" value="1"/>
</dbReference>
<evidence type="ECO:0000256" key="5">
    <source>
        <dbReference type="ARBA" id="ARBA00023136"/>
    </source>
</evidence>
<dbReference type="InterPro" id="IPR036116">
    <property type="entry name" value="FN3_sf"/>
</dbReference>
<feature type="transmembrane region" description="Helical" evidence="7">
    <location>
        <begin position="1974"/>
        <end position="1998"/>
    </location>
</feature>
<evidence type="ECO:0000259" key="10">
    <source>
        <dbReference type="PROSITE" id="PS50853"/>
    </source>
</evidence>
<feature type="domain" description="Fibronectin type-III" evidence="10">
    <location>
        <begin position="1025"/>
        <end position="1111"/>
    </location>
</feature>
<dbReference type="PANTHER" id="PTHR22906:SF21">
    <property type="entry name" value="SEMA DOMAIN-CONTAINING PROTEIN"/>
    <property type="match status" value="1"/>
</dbReference>
<comment type="subcellular location">
    <subcellularLocation>
        <location evidence="1">Membrane</location>
        <topology evidence="1">Multi-pass membrane protein</topology>
    </subcellularLocation>
</comment>
<feature type="transmembrane region" description="Helical" evidence="7">
    <location>
        <begin position="1864"/>
        <end position="1883"/>
    </location>
</feature>
<dbReference type="Pfam" id="PF00002">
    <property type="entry name" value="7tm_2"/>
    <property type="match status" value="1"/>
</dbReference>
<dbReference type="RefSeq" id="XP_019637220.1">
    <property type="nucleotide sequence ID" value="XM_019781661.1"/>
</dbReference>
<dbReference type="KEGG" id="bbel:109479673"/>
<evidence type="ECO:0000256" key="4">
    <source>
        <dbReference type="ARBA" id="ARBA00022989"/>
    </source>
</evidence>
<evidence type="ECO:0000256" key="6">
    <source>
        <dbReference type="ARBA" id="ARBA00023157"/>
    </source>
</evidence>
<dbReference type="Proteomes" id="UP000515135">
    <property type="component" value="Unplaced"/>
</dbReference>
<evidence type="ECO:0000256" key="3">
    <source>
        <dbReference type="ARBA" id="ARBA00022737"/>
    </source>
</evidence>